<proteinExistence type="inferred from homology"/>
<feature type="compositionally biased region" description="Low complexity" evidence="7">
    <location>
        <begin position="53"/>
        <end position="68"/>
    </location>
</feature>
<evidence type="ECO:0000313" key="11">
    <source>
        <dbReference type="Proteomes" id="UP000594342"/>
    </source>
</evidence>
<accession>A0A5K0U6I7</accession>
<dbReference type="Pfam" id="PF01694">
    <property type="entry name" value="Rhomboid"/>
    <property type="match status" value="1"/>
</dbReference>
<name>A0A5K0U6I7_9VIRU</name>
<dbReference type="InterPro" id="IPR050925">
    <property type="entry name" value="Rhomboid_protease_S54"/>
</dbReference>
<evidence type="ECO:0000256" key="2">
    <source>
        <dbReference type="ARBA" id="ARBA00009045"/>
    </source>
</evidence>
<feature type="domain" description="Peptidase S54 rhomboid" evidence="9">
    <location>
        <begin position="220"/>
        <end position="360"/>
    </location>
</feature>
<keyword evidence="6 8" id="KW-0472">Membrane</keyword>
<keyword evidence="11" id="KW-1185">Reference proteome</keyword>
<evidence type="ECO:0000256" key="5">
    <source>
        <dbReference type="ARBA" id="ARBA00022989"/>
    </source>
</evidence>
<dbReference type="PANTHER" id="PTHR43731">
    <property type="entry name" value="RHOMBOID PROTEASE"/>
    <property type="match status" value="1"/>
</dbReference>
<feature type="transmembrane region" description="Helical" evidence="8">
    <location>
        <begin position="341"/>
        <end position="363"/>
    </location>
</feature>
<keyword evidence="5 8" id="KW-1133">Transmembrane helix</keyword>
<feature type="transmembrane region" description="Helical" evidence="8">
    <location>
        <begin position="167"/>
        <end position="188"/>
    </location>
</feature>
<protein>
    <submittedName>
        <fullName evidence="10">Rhomboid-domain-containing protein</fullName>
    </submittedName>
</protein>
<dbReference type="InterPro" id="IPR022764">
    <property type="entry name" value="Peptidase_S54_rhomboid_dom"/>
</dbReference>
<evidence type="ECO:0000313" key="10">
    <source>
        <dbReference type="EMBL" id="VBB17559.1"/>
    </source>
</evidence>
<feature type="region of interest" description="Disordered" evidence="7">
    <location>
        <begin position="48"/>
        <end position="68"/>
    </location>
</feature>
<evidence type="ECO:0000256" key="8">
    <source>
        <dbReference type="SAM" id="Phobius"/>
    </source>
</evidence>
<evidence type="ECO:0000256" key="3">
    <source>
        <dbReference type="ARBA" id="ARBA00022692"/>
    </source>
</evidence>
<sequence>MSQSRSSRTLKVPKTTDQQTPTTTSIDDITNIDVTTVPVEGVRVPRHRRKHSNSISHSNSHSTTHLTTESIEKYSYPTTTDAGGSSGNTYVSYELTEMPTTNQTKVVNGERYEIVHSPLQDSIAIQIDDITQGIDVNRPKTLLEEALVISKALYDYCSPHPKEHQIIFVPICITLLWSIFLTTLSTFGQTHCTHPSQTDICATAFIDLTWGGLVGNLVKSEPWRLITAGFHHAHFLHIGSNSLMLLLAGAWIEPKYGSTRLWIIFLGSVIGGNIFAWLAYPAEWAIIGASGGCYGIMFLIIADCILNWDTTRYRLFTVLFYGVGLVIAMICEGTLMTGVAVFAHLGGGLASLWISILILPNFYYRSWEKYLTIVCFVLFLVQFVALPVIACYIK</sequence>
<evidence type="ECO:0000256" key="6">
    <source>
        <dbReference type="ARBA" id="ARBA00023136"/>
    </source>
</evidence>
<dbReference type="Gene3D" id="1.20.1540.10">
    <property type="entry name" value="Rhomboid-like"/>
    <property type="match status" value="1"/>
</dbReference>
<feature type="transmembrane region" description="Helical" evidence="8">
    <location>
        <begin position="286"/>
        <end position="308"/>
    </location>
</feature>
<comment type="similarity">
    <text evidence="2">Belongs to the peptidase S54 family.</text>
</comment>
<feature type="transmembrane region" description="Helical" evidence="8">
    <location>
        <begin position="315"/>
        <end position="335"/>
    </location>
</feature>
<evidence type="ECO:0000256" key="4">
    <source>
        <dbReference type="ARBA" id="ARBA00022801"/>
    </source>
</evidence>
<feature type="transmembrane region" description="Helical" evidence="8">
    <location>
        <begin position="261"/>
        <end position="280"/>
    </location>
</feature>
<keyword evidence="4" id="KW-0378">Hydrolase</keyword>
<feature type="region of interest" description="Disordered" evidence="7">
    <location>
        <begin position="1"/>
        <end position="25"/>
    </location>
</feature>
<dbReference type="EMBL" id="UPSH01000001">
    <property type="protein sequence ID" value="VBB17559.1"/>
    <property type="molecule type" value="Genomic_DNA"/>
</dbReference>
<reference evidence="10 11" key="1">
    <citation type="submission" date="2018-10" db="EMBL/GenBank/DDBJ databases">
        <authorList>
            <consortium name="IHU Genomes"/>
        </authorList>
    </citation>
    <scope>NUCLEOTIDE SEQUENCE [LARGE SCALE GENOMIC DNA]</scope>
    <source>
        <strain evidence="10 11">A1</strain>
    </source>
</reference>
<dbReference type="Proteomes" id="UP000594342">
    <property type="component" value="Unassembled WGS sequence"/>
</dbReference>
<dbReference type="GO" id="GO:0004252">
    <property type="term" value="F:serine-type endopeptidase activity"/>
    <property type="evidence" value="ECO:0007669"/>
    <property type="project" value="InterPro"/>
</dbReference>
<keyword evidence="3 8" id="KW-0812">Transmembrane</keyword>
<evidence type="ECO:0000256" key="7">
    <source>
        <dbReference type="SAM" id="MobiDB-lite"/>
    </source>
</evidence>
<gene>
    <name evidence="10" type="ORF">YASMINEVIRUS_21</name>
</gene>
<evidence type="ECO:0000259" key="9">
    <source>
        <dbReference type="Pfam" id="PF01694"/>
    </source>
</evidence>
<feature type="transmembrane region" description="Helical" evidence="8">
    <location>
        <begin position="370"/>
        <end position="393"/>
    </location>
</feature>
<dbReference type="GO" id="GO:0016020">
    <property type="term" value="C:membrane"/>
    <property type="evidence" value="ECO:0007669"/>
    <property type="project" value="UniProtKB-SubCell"/>
</dbReference>
<evidence type="ECO:0000256" key="1">
    <source>
        <dbReference type="ARBA" id="ARBA00004141"/>
    </source>
</evidence>
<organism evidence="10 11">
    <name type="scientific">Yasminevirus sp. GU-2018</name>
    <dbReference type="NCBI Taxonomy" id="2420051"/>
    <lineage>
        <taxon>Viruses</taxon>
        <taxon>Varidnaviria</taxon>
        <taxon>Bamfordvirae</taxon>
        <taxon>Nucleocytoviricota</taxon>
        <taxon>Megaviricetes</taxon>
        <taxon>Imitervirales</taxon>
        <taxon>Mimiviridae</taxon>
        <taxon>Klosneuvirinae</taxon>
        <taxon>Yasminevirus</taxon>
        <taxon>Yasminevirus saudimassiliense</taxon>
    </lineage>
</organism>
<dbReference type="InterPro" id="IPR035952">
    <property type="entry name" value="Rhomboid-like_sf"/>
</dbReference>
<comment type="subcellular location">
    <subcellularLocation>
        <location evidence="1">Membrane</location>
        <topology evidence="1">Multi-pass membrane protein</topology>
    </subcellularLocation>
</comment>
<dbReference type="PANTHER" id="PTHR43731:SF14">
    <property type="entry name" value="PRESENILIN-ASSOCIATED RHOMBOID-LIKE PROTEIN, MITOCHONDRIAL"/>
    <property type="match status" value="1"/>
</dbReference>
<feature type="compositionally biased region" description="Low complexity" evidence="7">
    <location>
        <begin position="12"/>
        <end position="25"/>
    </location>
</feature>
<feature type="transmembrane region" description="Helical" evidence="8">
    <location>
        <begin position="230"/>
        <end position="252"/>
    </location>
</feature>
<comment type="caution">
    <text evidence="10">The sequence shown here is derived from an EMBL/GenBank/DDBJ whole genome shotgun (WGS) entry which is preliminary data.</text>
</comment>
<dbReference type="SUPFAM" id="SSF144091">
    <property type="entry name" value="Rhomboid-like"/>
    <property type="match status" value="1"/>
</dbReference>